<protein>
    <submittedName>
        <fullName evidence="4">Caffeoyl-CoA O-methyltransferase</fullName>
    </submittedName>
</protein>
<gene>
    <name evidence="4" type="ORF">LX73_0799</name>
</gene>
<evidence type="ECO:0000256" key="2">
    <source>
        <dbReference type="ARBA" id="ARBA00022679"/>
    </source>
</evidence>
<comment type="caution">
    <text evidence="4">The sequence shown here is derived from an EMBL/GenBank/DDBJ whole genome shotgun (WGS) entry which is preliminary data.</text>
</comment>
<dbReference type="EMBL" id="VNHY01000001">
    <property type="protein sequence ID" value="TYP95492.1"/>
    <property type="molecule type" value="Genomic_DNA"/>
</dbReference>
<dbReference type="OrthoDB" id="9799672at2"/>
<keyword evidence="3" id="KW-0949">S-adenosyl-L-methionine</keyword>
<organism evidence="4 5">
    <name type="scientific">Fodinibius salinus</name>
    <dbReference type="NCBI Taxonomy" id="860790"/>
    <lineage>
        <taxon>Bacteria</taxon>
        <taxon>Pseudomonadati</taxon>
        <taxon>Balneolota</taxon>
        <taxon>Balneolia</taxon>
        <taxon>Balneolales</taxon>
        <taxon>Balneolaceae</taxon>
        <taxon>Fodinibius</taxon>
    </lineage>
</organism>
<dbReference type="RefSeq" id="WP_148898160.1">
    <property type="nucleotide sequence ID" value="NZ_VNHY01000001.1"/>
</dbReference>
<dbReference type="Gene3D" id="3.40.50.150">
    <property type="entry name" value="Vaccinia Virus protein VP39"/>
    <property type="match status" value="1"/>
</dbReference>
<dbReference type="GO" id="GO:0032259">
    <property type="term" value="P:methylation"/>
    <property type="evidence" value="ECO:0007669"/>
    <property type="project" value="UniProtKB-KW"/>
</dbReference>
<keyword evidence="1 4" id="KW-0489">Methyltransferase</keyword>
<accession>A0A5D3YP62</accession>
<evidence type="ECO:0000313" key="4">
    <source>
        <dbReference type="EMBL" id="TYP95492.1"/>
    </source>
</evidence>
<dbReference type="PANTHER" id="PTHR10509:SF14">
    <property type="entry name" value="CAFFEOYL-COA O-METHYLTRANSFERASE 3-RELATED"/>
    <property type="match status" value="1"/>
</dbReference>
<dbReference type="InterPro" id="IPR029063">
    <property type="entry name" value="SAM-dependent_MTases_sf"/>
</dbReference>
<dbReference type="GO" id="GO:0008757">
    <property type="term" value="F:S-adenosylmethionine-dependent methyltransferase activity"/>
    <property type="evidence" value="ECO:0007669"/>
    <property type="project" value="TreeGrafter"/>
</dbReference>
<dbReference type="SUPFAM" id="SSF53335">
    <property type="entry name" value="S-adenosyl-L-methionine-dependent methyltransferases"/>
    <property type="match status" value="1"/>
</dbReference>
<keyword evidence="2 4" id="KW-0808">Transferase</keyword>
<reference evidence="4 5" key="1">
    <citation type="submission" date="2019-07" db="EMBL/GenBank/DDBJ databases">
        <title>Genomic Encyclopedia of Archaeal and Bacterial Type Strains, Phase II (KMG-II): from individual species to whole genera.</title>
        <authorList>
            <person name="Goeker M."/>
        </authorList>
    </citation>
    <scope>NUCLEOTIDE SEQUENCE [LARGE SCALE GENOMIC DNA]</scope>
    <source>
        <strain evidence="4 5">DSM 21935</strain>
    </source>
</reference>
<dbReference type="AlphaFoldDB" id="A0A5D3YP62"/>
<dbReference type="PROSITE" id="PS51682">
    <property type="entry name" value="SAM_OMT_I"/>
    <property type="match status" value="1"/>
</dbReference>
<dbReference type="PANTHER" id="PTHR10509">
    <property type="entry name" value="O-METHYLTRANSFERASE-RELATED"/>
    <property type="match status" value="1"/>
</dbReference>
<dbReference type="InterPro" id="IPR050362">
    <property type="entry name" value="Cation-dep_OMT"/>
</dbReference>
<sequence length="208" mass="23254">MDFDKVGTYAAEHTTADSELVKELIAASKEDLEHTDMLSGRQVGQLLTMLIKISGAKRVLEVGTFTGYSALKMAEALPKDGQLFTCEYNKRYEDIARTFFEKSDEGSKISLLMGKALKTIPTINGSFDFVFLDADKINYPKYYDMIIPRLKEGGVMVIDNVLWDGEALQPEGEKAEAIDQLNKQITADELVEQVMLTVRDGVTIVRKK</sequence>
<dbReference type="InterPro" id="IPR002935">
    <property type="entry name" value="SAM_O-MeTrfase"/>
</dbReference>
<name>A0A5D3YP62_9BACT</name>
<evidence type="ECO:0000313" key="5">
    <source>
        <dbReference type="Proteomes" id="UP000324595"/>
    </source>
</evidence>
<dbReference type="CDD" id="cd02440">
    <property type="entry name" value="AdoMet_MTases"/>
    <property type="match status" value="1"/>
</dbReference>
<evidence type="ECO:0000256" key="1">
    <source>
        <dbReference type="ARBA" id="ARBA00022603"/>
    </source>
</evidence>
<proteinExistence type="predicted"/>
<evidence type="ECO:0000256" key="3">
    <source>
        <dbReference type="ARBA" id="ARBA00022691"/>
    </source>
</evidence>
<dbReference type="Proteomes" id="UP000324595">
    <property type="component" value="Unassembled WGS sequence"/>
</dbReference>
<keyword evidence="5" id="KW-1185">Reference proteome</keyword>
<dbReference type="Pfam" id="PF01596">
    <property type="entry name" value="Methyltransf_3"/>
    <property type="match status" value="1"/>
</dbReference>
<dbReference type="GO" id="GO:0008171">
    <property type="term" value="F:O-methyltransferase activity"/>
    <property type="evidence" value="ECO:0007669"/>
    <property type="project" value="InterPro"/>
</dbReference>